<keyword evidence="7" id="KW-0808">Transferase</keyword>
<dbReference type="CDD" id="cd01335">
    <property type="entry name" value="Radical_SAM"/>
    <property type="match status" value="1"/>
</dbReference>
<evidence type="ECO:0000256" key="4">
    <source>
        <dbReference type="ARBA" id="ARBA00023004"/>
    </source>
</evidence>
<organism evidence="7 8">
    <name type="scientific">Neptuniibacter pectenicola</name>
    <dbReference type="NCBI Taxonomy" id="1806669"/>
    <lineage>
        <taxon>Bacteria</taxon>
        <taxon>Pseudomonadati</taxon>
        <taxon>Pseudomonadota</taxon>
        <taxon>Gammaproteobacteria</taxon>
        <taxon>Oceanospirillales</taxon>
        <taxon>Oceanospirillaceae</taxon>
        <taxon>Neptuniibacter</taxon>
    </lineage>
</organism>
<evidence type="ECO:0000313" key="7">
    <source>
        <dbReference type="EMBL" id="MEM5536616.1"/>
    </source>
</evidence>
<dbReference type="InterPro" id="IPR058240">
    <property type="entry name" value="rSAM_sf"/>
</dbReference>
<dbReference type="Gene3D" id="3.90.550.10">
    <property type="entry name" value="Spore Coat Polysaccharide Biosynthesis Protein SpsA, Chain A"/>
    <property type="match status" value="1"/>
</dbReference>
<dbReference type="RefSeq" id="WP_342854400.1">
    <property type="nucleotide sequence ID" value="NZ_JBBMRA010000007.1"/>
</dbReference>
<dbReference type="SUPFAM" id="SSF53448">
    <property type="entry name" value="Nucleotide-diphospho-sugar transferases"/>
    <property type="match status" value="1"/>
</dbReference>
<dbReference type="Gene3D" id="3.20.20.70">
    <property type="entry name" value="Aldolase class I"/>
    <property type="match status" value="1"/>
</dbReference>
<dbReference type="Pfam" id="PF00535">
    <property type="entry name" value="Glycos_transf_2"/>
    <property type="match status" value="1"/>
</dbReference>
<evidence type="ECO:0000256" key="1">
    <source>
        <dbReference type="ARBA" id="ARBA00001966"/>
    </source>
</evidence>
<dbReference type="EMBL" id="JBBMRA010000007">
    <property type="protein sequence ID" value="MEM5536616.1"/>
    <property type="molecule type" value="Genomic_DNA"/>
</dbReference>
<dbReference type="InterPro" id="IPR029044">
    <property type="entry name" value="Nucleotide-diphossugar_trans"/>
</dbReference>
<dbReference type="Pfam" id="PF04055">
    <property type="entry name" value="Radical_SAM"/>
    <property type="match status" value="1"/>
</dbReference>
<proteinExistence type="predicted"/>
<dbReference type="Proteomes" id="UP001449225">
    <property type="component" value="Unassembled WGS sequence"/>
</dbReference>
<dbReference type="SUPFAM" id="SSF102114">
    <property type="entry name" value="Radical SAM enzymes"/>
    <property type="match status" value="1"/>
</dbReference>
<dbReference type="InterPro" id="IPR001173">
    <property type="entry name" value="Glyco_trans_2-like"/>
</dbReference>
<dbReference type="GO" id="GO:0016757">
    <property type="term" value="F:glycosyltransferase activity"/>
    <property type="evidence" value="ECO:0007669"/>
    <property type="project" value="UniProtKB-KW"/>
</dbReference>
<dbReference type="PANTHER" id="PTHR22916">
    <property type="entry name" value="GLYCOSYLTRANSFERASE"/>
    <property type="match status" value="1"/>
</dbReference>
<keyword evidence="3" id="KW-0479">Metal-binding</keyword>
<dbReference type="SFLD" id="SFLDG01067">
    <property type="entry name" value="SPASM/twitch_domain_containing"/>
    <property type="match status" value="1"/>
</dbReference>
<gene>
    <name evidence="7" type="ORF">WNY58_09475</name>
</gene>
<accession>A0ABU9TSA4</accession>
<evidence type="ECO:0000259" key="6">
    <source>
        <dbReference type="PROSITE" id="PS51918"/>
    </source>
</evidence>
<protein>
    <submittedName>
        <fullName evidence="7">Glycosyltransferase</fullName>
        <ecNumber evidence="7">2.4.-.-</ecNumber>
    </submittedName>
</protein>
<dbReference type="CDD" id="cd00761">
    <property type="entry name" value="Glyco_tranf_GTA_type"/>
    <property type="match status" value="1"/>
</dbReference>
<comment type="caution">
    <text evidence="7">The sequence shown here is derived from an EMBL/GenBank/DDBJ whole genome shotgun (WGS) entry which is preliminary data.</text>
</comment>
<sequence length="760" mass="85105">MLLSIIVPTYNRADRLCAVIQAYLSHIADALGGEQCFELILVNDGSTDSTASRIEQLSEYESAIISVNLSTNQGPGLARDQGLKVASGKWVWFLDDDDQLLKGSLHALLDLLLNVSESTTTIAHSLKQNYSKNKCGGNISFGLISNVLNYQEQQEVFNFVIKRQIILDNNIKFSSGVHEDIRYVFDVLRFSSSITVLEEKVVEKKCSDDSITLGMSTRRISGYLNAVAEVVPNLELLHLKSGMESLSLNSILTQTIGVILYQIDKEKTQNVRVSLYRFLGKALRSKNFSALMLDELSLIRDEPRRASTTNFKLATCIFLEYINTLSPQWSKVDTSIKDVYASRLSCRDLDKSIFLGPNEIRACCKRFYFRGKREGDVVLLKSNSDVTFEDVQNAKSDLLSKINSGEPNSCDGCPYLERRTAENERINYISLESFSYCNMRCDYCSPKYYGGSESSYSALGMVKNLMRDESLLDERCQVVWGGGEPTLSPIFKDVNRQLVSSDKIQKIRVLTNSLKFSEELFSLLEDPRVHIVTSIDAGSEAIFRSIRGRGTINAVLDNLQKYQQAMSDIRRLTIKYIVRSDNCSSSELENFVAKIVSQNLIGSVFQISCDFQLNRAGMDVIKGIYELSTRLLSAEAHVVVFDDLIRDRVSVNKAQLHEITRHLDSLGLNNRFLVSADHPQEVVLWGVGLQSEWYQNHTTAGDAGLLDAAVYNQDDLTKLGSEFLKNEALILPCGVQSLYEILQNIETGGLSSRLARVVIA</sequence>
<keyword evidence="8" id="KW-1185">Reference proteome</keyword>
<keyword evidence="7" id="KW-0328">Glycosyltransferase</keyword>
<dbReference type="SFLD" id="SFLDS00029">
    <property type="entry name" value="Radical_SAM"/>
    <property type="match status" value="1"/>
</dbReference>
<dbReference type="InterPro" id="IPR007197">
    <property type="entry name" value="rSAM"/>
</dbReference>
<feature type="domain" description="Radical SAM core" evidence="6">
    <location>
        <begin position="421"/>
        <end position="669"/>
    </location>
</feature>
<reference evidence="7 8" key="1">
    <citation type="submission" date="2024-03" db="EMBL/GenBank/DDBJ databases">
        <title>Community enrichment and isolation of bacterial strains for fucoidan degradation.</title>
        <authorList>
            <person name="Sichert A."/>
        </authorList>
    </citation>
    <scope>NUCLEOTIDE SEQUENCE [LARGE SCALE GENOMIC DNA]</scope>
    <source>
        <strain evidence="7 8">AS76</strain>
    </source>
</reference>
<keyword evidence="5" id="KW-0411">Iron-sulfur</keyword>
<keyword evidence="2" id="KW-0949">S-adenosyl-L-methionine</keyword>
<evidence type="ECO:0000256" key="2">
    <source>
        <dbReference type="ARBA" id="ARBA00022691"/>
    </source>
</evidence>
<dbReference type="PANTHER" id="PTHR22916:SF3">
    <property type="entry name" value="UDP-GLCNAC:BETAGAL BETA-1,3-N-ACETYLGLUCOSAMINYLTRANSFERASE-LIKE PROTEIN 1"/>
    <property type="match status" value="1"/>
</dbReference>
<evidence type="ECO:0000256" key="5">
    <source>
        <dbReference type="ARBA" id="ARBA00023014"/>
    </source>
</evidence>
<evidence type="ECO:0000256" key="3">
    <source>
        <dbReference type="ARBA" id="ARBA00022723"/>
    </source>
</evidence>
<evidence type="ECO:0000313" key="8">
    <source>
        <dbReference type="Proteomes" id="UP001449225"/>
    </source>
</evidence>
<comment type="cofactor">
    <cofactor evidence="1">
        <name>[4Fe-4S] cluster</name>
        <dbReference type="ChEBI" id="CHEBI:49883"/>
    </cofactor>
</comment>
<name>A0ABU9TSA4_9GAMM</name>
<dbReference type="PROSITE" id="PS51918">
    <property type="entry name" value="RADICAL_SAM"/>
    <property type="match status" value="1"/>
</dbReference>
<dbReference type="InterPro" id="IPR013785">
    <property type="entry name" value="Aldolase_TIM"/>
</dbReference>
<dbReference type="EC" id="2.4.-.-" evidence="7"/>
<keyword evidence="4" id="KW-0408">Iron</keyword>